<organism evidence="9 10">
    <name type="scientific">Callosobruchus maculatus</name>
    <name type="common">Southern cowpea weevil</name>
    <name type="synonym">Pulse bruchid</name>
    <dbReference type="NCBI Taxonomy" id="64391"/>
    <lineage>
        <taxon>Eukaryota</taxon>
        <taxon>Metazoa</taxon>
        <taxon>Ecdysozoa</taxon>
        <taxon>Arthropoda</taxon>
        <taxon>Hexapoda</taxon>
        <taxon>Insecta</taxon>
        <taxon>Pterygota</taxon>
        <taxon>Neoptera</taxon>
        <taxon>Endopterygota</taxon>
        <taxon>Coleoptera</taxon>
        <taxon>Polyphaga</taxon>
        <taxon>Cucujiformia</taxon>
        <taxon>Chrysomeloidea</taxon>
        <taxon>Chrysomelidae</taxon>
        <taxon>Bruchinae</taxon>
        <taxon>Bruchini</taxon>
        <taxon>Callosobruchus</taxon>
    </lineage>
</organism>
<evidence type="ECO:0000256" key="4">
    <source>
        <dbReference type="ARBA" id="ARBA00022989"/>
    </source>
</evidence>
<gene>
    <name evidence="9" type="ORF">CALMAC_LOCUS14625</name>
</gene>
<proteinExistence type="inferred from homology"/>
<keyword evidence="3 7" id="KW-0812">Transmembrane</keyword>
<feature type="transmembrane region" description="Helical" evidence="7">
    <location>
        <begin position="320"/>
        <end position="340"/>
    </location>
</feature>
<dbReference type="Pfam" id="PF10268">
    <property type="entry name" value="Tmemb_161AB"/>
    <property type="match status" value="1"/>
</dbReference>
<evidence type="ECO:0000313" key="10">
    <source>
        <dbReference type="Proteomes" id="UP000410492"/>
    </source>
</evidence>
<feature type="transmembrane region" description="Helical" evidence="7">
    <location>
        <begin position="108"/>
        <end position="129"/>
    </location>
</feature>
<dbReference type="OrthoDB" id="784140at2759"/>
<evidence type="ECO:0000256" key="8">
    <source>
        <dbReference type="SAM" id="SignalP"/>
    </source>
</evidence>
<evidence type="ECO:0000313" key="9">
    <source>
        <dbReference type="EMBL" id="VEN55448.1"/>
    </source>
</evidence>
<keyword evidence="10" id="KW-1185">Reference proteome</keyword>
<evidence type="ECO:0000256" key="5">
    <source>
        <dbReference type="ARBA" id="ARBA00023136"/>
    </source>
</evidence>
<evidence type="ECO:0000256" key="1">
    <source>
        <dbReference type="ARBA" id="ARBA00004141"/>
    </source>
</evidence>
<evidence type="ECO:0000256" key="2">
    <source>
        <dbReference type="ARBA" id="ARBA00009706"/>
    </source>
</evidence>
<feature type="transmembrane region" description="Helical" evidence="7">
    <location>
        <begin position="473"/>
        <end position="491"/>
    </location>
</feature>
<protein>
    <recommendedName>
        <fullName evidence="11">Transmembrane protein 161B</fullName>
    </recommendedName>
</protein>
<comment type="similarity">
    <text evidence="2">Belongs to the TMEM161 family.</text>
</comment>
<evidence type="ECO:0008006" key="11">
    <source>
        <dbReference type="Google" id="ProtNLM"/>
    </source>
</evidence>
<feature type="transmembrane region" description="Helical" evidence="7">
    <location>
        <begin position="176"/>
        <end position="193"/>
    </location>
</feature>
<keyword evidence="8" id="KW-0732">Signal</keyword>
<evidence type="ECO:0000256" key="3">
    <source>
        <dbReference type="ARBA" id="ARBA00022692"/>
    </source>
</evidence>
<dbReference type="AlphaFoldDB" id="A0A653D5K4"/>
<dbReference type="PANTHER" id="PTHR13624">
    <property type="entry name" value="RE42071P"/>
    <property type="match status" value="1"/>
</dbReference>
<keyword evidence="6" id="KW-0325">Glycoprotein</keyword>
<feature type="transmembrane region" description="Helical" evidence="7">
    <location>
        <begin position="141"/>
        <end position="164"/>
    </location>
</feature>
<comment type="subcellular location">
    <subcellularLocation>
        <location evidence="1">Membrane</location>
        <topology evidence="1">Multi-pass membrane protein</topology>
    </subcellularLocation>
</comment>
<sequence>MALLGVQLVVTLIMISVIQKLGPHFSLARFILCSTGLVRYLYPTDSELRQLANIPKEKSKKKNNKTLQSNGKNIVGDVFKVPRSLDIKLEKAKVSHLDVIHLRYYTEYLWLVDFSAYAAVVYTITEMYHIWVVPKEEVNLSMIWCFLVIVFAFKILCGLTIQYFKGEESIGERSTCIVMGFMYLLVSMMVLIVDENTLELGLETAYVSFNQSASEFLAQQGLSSTGPASKIVLKFFIAVWCGIFGALFTFPGLRISRMHWDLIRSLRESRVKQMLLNIAFAMPFLLVILWIKPISRDYLTVRIFSGRTEPLMSAEAFDSMRVIAVVITMLVKVAVMPWYLQAYLDMAHHRIEQQKKEAGNITNSELQKKVAAVFYYLCVVALQYLAPVLMCLYLNFMYKTLGEYSWTWGSPISASWQGAAEGECPVPKTDEGHTPADDPFYIGHQPTSDFHLTLDSLKKVLTSKVYRGLFGFWTWWCCFLYFATTSIGLVYQSYFSAS</sequence>
<dbReference type="GO" id="GO:0016020">
    <property type="term" value="C:membrane"/>
    <property type="evidence" value="ECO:0007669"/>
    <property type="project" value="UniProtKB-SubCell"/>
</dbReference>
<evidence type="ECO:0000256" key="6">
    <source>
        <dbReference type="ARBA" id="ARBA00023180"/>
    </source>
</evidence>
<keyword evidence="4 7" id="KW-1133">Transmembrane helix</keyword>
<evidence type="ECO:0000256" key="7">
    <source>
        <dbReference type="SAM" id="Phobius"/>
    </source>
</evidence>
<dbReference type="Proteomes" id="UP000410492">
    <property type="component" value="Unassembled WGS sequence"/>
</dbReference>
<name>A0A653D5K4_CALMS</name>
<dbReference type="EMBL" id="CAACVG010010288">
    <property type="protein sequence ID" value="VEN55448.1"/>
    <property type="molecule type" value="Genomic_DNA"/>
</dbReference>
<dbReference type="PANTHER" id="PTHR13624:SF6">
    <property type="entry name" value="EMEI"/>
    <property type="match status" value="1"/>
</dbReference>
<feature type="chain" id="PRO_5044748169" description="Transmembrane protein 161B" evidence="8">
    <location>
        <begin position="29"/>
        <end position="498"/>
    </location>
</feature>
<feature type="transmembrane region" description="Helical" evidence="7">
    <location>
        <begin position="231"/>
        <end position="253"/>
    </location>
</feature>
<feature type="transmembrane region" description="Helical" evidence="7">
    <location>
        <begin position="373"/>
        <end position="396"/>
    </location>
</feature>
<reference evidence="9 10" key="1">
    <citation type="submission" date="2019-01" db="EMBL/GenBank/DDBJ databases">
        <authorList>
            <person name="Sayadi A."/>
        </authorList>
    </citation>
    <scope>NUCLEOTIDE SEQUENCE [LARGE SCALE GENOMIC DNA]</scope>
</reference>
<feature type="transmembrane region" description="Helical" evidence="7">
    <location>
        <begin position="274"/>
        <end position="291"/>
    </location>
</feature>
<accession>A0A653D5K4</accession>
<feature type="signal peptide" evidence="8">
    <location>
        <begin position="1"/>
        <end position="28"/>
    </location>
</feature>
<dbReference type="InterPro" id="IPR019395">
    <property type="entry name" value="Transmembrane_161A/B"/>
</dbReference>
<keyword evidence="5 7" id="KW-0472">Membrane</keyword>